<dbReference type="GO" id="GO:0016780">
    <property type="term" value="F:phosphotransferase activity, for other substituted phosphate groups"/>
    <property type="evidence" value="ECO:0007669"/>
    <property type="project" value="TreeGrafter"/>
</dbReference>
<dbReference type="PANTHER" id="PTHR30576:SF4">
    <property type="entry name" value="UNDECAPRENYL-PHOSPHATE GALACTOSE PHOSPHOTRANSFERASE"/>
    <property type="match status" value="1"/>
</dbReference>
<keyword evidence="3" id="KW-1003">Cell membrane</keyword>
<dbReference type="AlphaFoldDB" id="A0A931HEJ7"/>
<feature type="region of interest" description="Disordered" evidence="9">
    <location>
        <begin position="1"/>
        <end position="44"/>
    </location>
</feature>
<evidence type="ECO:0000256" key="3">
    <source>
        <dbReference type="ARBA" id="ARBA00022475"/>
    </source>
</evidence>
<evidence type="ECO:0000313" key="13">
    <source>
        <dbReference type="Proteomes" id="UP000617634"/>
    </source>
</evidence>
<dbReference type="Pfam" id="PF02397">
    <property type="entry name" value="Bac_transf"/>
    <property type="match status" value="1"/>
</dbReference>
<comment type="caution">
    <text evidence="12">The sequence shown here is derived from an EMBL/GenBank/DDBJ whole genome shotgun (WGS) entry which is preliminary data.</text>
</comment>
<evidence type="ECO:0000256" key="8">
    <source>
        <dbReference type="ARBA" id="ARBA00023169"/>
    </source>
</evidence>
<dbReference type="Proteomes" id="UP000617634">
    <property type="component" value="Unassembled WGS sequence"/>
</dbReference>
<evidence type="ECO:0000256" key="6">
    <source>
        <dbReference type="ARBA" id="ARBA00022989"/>
    </source>
</evidence>
<dbReference type="GO" id="GO:0005886">
    <property type="term" value="C:plasma membrane"/>
    <property type="evidence" value="ECO:0007669"/>
    <property type="project" value="UniProtKB-SubCell"/>
</dbReference>
<evidence type="ECO:0000313" key="12">
    <source>
        <dbReference type="EMBL" id="MBH0113953.1"/>
    </source>
</evidence>
<dbReference type="PANTHER" id="PTHR30576">
    <property type="entry name" value="COLANIC BIOSYNTHESIS UDP-GLUCOSE LIPID CARRIER TRANSFERASE"/>
    <property type="match status" value="1"/>
</dbReference>
<keyword evidence="4 12" id="KW-0808">Transferase</keyword>
<evidence type="ECO:0000256" key="7">
    <source>
        <dbReference type="ARBA" id="ARBA00023136"/>
    </source>
</evidence>
<keyword evidence="8" id="KW-0270">Exopolysaccharide synthesis</keyword>
<protein>
    <submittedName>
        <fullName evidence="12">Sugar transferase</fullName>
    </submittedName>
</protein>
<keyword evidence="13" id="KW-1185">Reference proteome</keyword>
<keyword evidence="5 10" id="KW-0812">Transmembrane</keyword>
<accession>A0A931HEJ7</accession>
<evidence type="ECO:0000256" key="2">
    <source>
        <dbReference type="ARBA" id="ARBA00006464"/>
    </source>
</evidence>
<dbReference type="GO" id="GO:0000271">
    <property type="term" value="P:polysaccharide biosynthetic process"/>
    <property type="evidence" value="ECO:0007669"/>
    <property type="project" value="UniProtKB-KW"/>
</dbReference>
<feature type="domain" description="Bacterial sugar transferase" evidence="11">
    <location>
        <begin position="113"/>
        <end position="303"/>
    </location>
</feature>
<feature type="transmembrane region" description="Helical" evidence="10">
    <location>
        <begin position="117"/>
        <end position="140"/>
    </location>
</feature>
<comment type="subcellular location">
    <subcellularLocation>
        <location evidence="1">Cell membrane</location>
    </subcellularLocation>
</comment>
<proteinExistence type="inferred from homology"/>
<evidence type="ECO:0000256" key="1">
    <source>
        <dbReference type="ARBA" id="ARBA00004236"/>
    </source>
</evidence>
<keyword evidence="6 10" id="KW-1133">Transmembrane helix</keyword>
<evidence type="ECO:0000256" key="10">
    <source>
        <dbReference type="SAM" id="Phobius"/>
    </source>
</evidence>
<gene>
    <name evidence="12" type="ORF">I5E68_13480</name>
</gene>
<evidence type="ECO:0000256" key="9">
    <source>
        <dbReference type="SAM" id="MobiDB-lite"/>
    </source>
</evidence>
<sequence>MLEARTAQDVRKRALDRIPPPPRASDSRDYCQPAKSGQEPADDAAIPLGRARAFDHSEELITTGRDRPVHRTDLVFPEIGHASASPLPPTTSDTEGEALVEKRSVASGGIGIRAFDICVSTLALAAFLPVLLLVALTIWLSSPGPVLFVQQRMGRGGKAFPCLKFRSMAINAQELLEQLLATDPQARAEWARDQKLRKDPRITPVGGLLRKTSLDELPQLLNVLLGHMSIVGPRPIIAGEIERYGARYEDYCSVRPGITGLWQISGRNDVSYDTRIRLDSLYARRKSLGYDMTICLRTIPAVLGSNGSY</sequence>
<dbReference type="EMBL" id="JADZGI010000002">
    <property type="protein sequence ID" value="MBH0113953.1"/>
    <property type="molecule type" value="Genomic_DNA"/>
</dbReference>
<evidence type="ECO:0000256" key="4">
    <source>
        <dbReference type="ARBA" id="ARBA00022679"/>
    </source>
</evidence>
<evidence type="ECO:0000259" key="11">
    <source>
        <dbReference type="Pfam" id="PF02397"/>
    </source>
</evidence>
<feature type="compositionally biased region" description="Basic and acidic residues" evidence="9">
    <location>
        <begin position="1"/>
        <end position="16"/>
    </location>
</feature>
<reference evidence="12" key="1">
    <citation type="submission" date="2020-11" db="EMBL/GenBank/DDBJ databases">
        <title>Novosphingobium aureum sp. nov., a marine bacterium isolated from sediment of a salt flat.</title>
        <authorList>
            <person name="Yoo Y."/>
            <person name="Kim J.-J."/>
        </authorList>
    </citation>
    <scope>NUCLEOTIDE SEQUENCE</scope>
    <source>
        <strain evidence="12">YJ-S2-02</strain>
    </source>
</reference>
<organism evidence="12 13">
    <name type="scientific">Novosphingobium aureum</name>
    <dbReference type="NCBI Taxonomy" id="2792964"/>
    <lineage>
        <taxon>Bacteria</taxon>
        <taxon>Pseudomonadati</taxon>
        <taxon>Pseudomonadota</taxon>
        <taxon>Alphaproteobacteria</taxon>
        <taxon>Sphingomonadales</taxon>
        <taxon>Sphingomonadaceae</taxon>
        <taxon>Novosphingobium</taxon>
    </lineage>
</organism>
<name>A0A931HEJ7_9SPHN</name>
<dbReference type="InterPro" id="IPR003362">
    <property type="entry name" value="Bact_transf"/>
</dbReference>
<evidence type="ECO:0000256" key="5">
    <source>
        <dbReference type="ARBA" id="ARBA00022692"/>
    </source>
</evidence>
<keyword evidence="7 10" id="KW-0472">Membrane</keyword>
<comment type="similarity">
    <text evidence="2">Belongs to the bacterial sugar transferase family.</text>
</comment>